<proteinExistence type="predicted"/>
<organism evidence="2 3">
    <name type="scientific">Paraburkholderia bryophila</name>
    <dbReference type="NCBI Taxonomy" id="420952"/>
    <lineage>
        <taxon>Bacteria</taxon>
        <taxon>Pseudomonadati</taxon>
        <taxon>Pseudomonadota</taxon>
        <taxon>Betaproteobacteria</taxon>
        <taxon>Burkholderiales</taxon>
        <taxon>Burkholderiaceae</taxon>
        <taxon>Paraburkholderia</taxon>
    </lineage>
</organism>
<gene>
    <name evidence="2" type="ORF">GGD41_006763</name>
</gene>
<name>A0A7Z0B4B8_9BURK</name>
<dbReference type="AlphaFoldDB" id="A0A7Z0B4B8"/>
<accession>A0A7Z0B4B8</accession>
<reference evidence="2 3" key="1">
    <citation type="submission" date="2020-07" db="EMBL/GenBank/DDBJ databases">
        <title>Exploring microbial biodiversity for novel pathways involved in the catabolism of aromatic compounds derived from lignin.</title>
        <authorList>
            <person name="Elkins J."/>
        </authorList>
    </citation>
    <scope>NUCLEOTIDE SEQUENCE [LARGE SCALE GENOMIC DNA]</scope>
    <source>
        <strain evidence="2 3">H2C3B</strain>
    </source>
</reference>
<feature type="region of interest" description="Disordered" evidence="1">
    <location>
        <begin position="19"/>
        <end position="48"/>
    </location>
</feature>
<comment type="caution">
    <text evidence="2">The sequence shown here is derived from an EMBL/GenBank/DDBJ whole genome shotgun (WGS) entry which is preliminary data.</text>
</comment>
<evidence type="ECO:0000256" key="1">
    <source>
        <dbReference type="SAM" id="MobiDB-lite"/>
    </source>
</evidence>
<evidence type="ECO:0000313" key="3">
    <source>
        <dbReference type="Proteomes" id="UP000572540"/>
    </source>
</evidence>
<protein>
    <submittedName>
        <fullName evidence="2">Uncharacterized protein</fullName>
    </submittedName>
</protein>
<sequence length="48" mass="4626">MLSAGRALLGAVATGAVGSVAGDASKDDSKSTPAVRALPRTGEGCKKP</sequence>
<dbReference type="EMBL" id="JACCAU010000001">
    <property type="protein sequence ID" value="NYH19535.1"/>
    <property type="molecule type" value="Genomic_DNA"/>
</dbReference>
<evidence type="ECO:0000313" key="2">
    <source>
        <dbReference type="EMBL" id="NYH19535.1"/>
    </source>
</evidence>
<dbReference type="Proteomes" id="UP000572540">
    <property type="component" value="Unassembled WGS sequence"/>
</dbReference>